<evidence type="ECO:0000256" key="4">
    <source>
        <dbReference type="ARBA" id="ARBA00022982"/>
    </source>
</evidence>
<dbReference type="SUPFAM" id="SSF52402">
    <property type="entry name" value="Adenine nucleotide alpha hydrolases-like"/>
    <property type="match status" value="1"/>
</dbReference>
<evidence type="ECO:0000313" key="8">
    <source>
        <dbReference type="Proteomes" id="UP001530377"/>
    </source>
</evidence>
<feature type="domain" description="Electron transfer flavoprotein alpha/beta-subunit N-terminal" evidence="6">
    <location>
        <begin position="25"/>
        <end position="226"/>
    </location>
</feature>
<dbReference type="GO" id="GO:0005759">
    <property type="term" value="C:mitochondrial matrix"/>
    <property type="evidence" value="ECO:0007669"/>
    <property type="project" value="UniProtKB-SubCell"/>
</dbReference>
<dbReference type="InterPro" id="IPR012255">
    <property type="entry name" value="ETF_b"/>
</dbReference>
<dbReference type="SMART" id="SM00893">
    <property type="entry name" value="ETF"/>
    <property type="match status" value="1"/>
</dbReference>
<sequence length="272" mass="29656">MKILVPIKRVIDYAIKIRVDPTKGARGVQLSNVKMSMNPFCEIAIEEAIRLKEKTKTSAEVVAVSIGPKQCTETLRTALAMGADRGIHIETKADVRGDYVDMQPWGIATLLKGVVEREGGVDLVLLGKQSIDSDCGQTGTLLAGLLNAPQATFASKVDRGDDGSFTVERETDSGTEVIKIKPTTLPAIITCDLRLNTPRYPTMPNIMKAKKKPVETISLEAMVQELGLNLDEVLSRKNEVVEVYEPPPRKEGEMVGDVMELLAKLKEKGLVA</sequence>
<organism evidence="7 8">
    <name type="scientific">Cyclostephanos tholiformis</name>
    <dbReference type="NCBI Taxonomy" id="382380"/>
    <lineage>
        <taxon>Eukaryota</taxon>
        <taxon>Sar</taxon>
        <taxon>Stramenopiles</taxon>
        <taxon>Ochrophyta</taxon>
        <taxon>Bacillariophyta</taxon>
        <taxon>Coscinodiscophyceae</taxon>
        <taxon>Thalassiosirophycidae</taxon>
        <taxon>Stephanodiscales</taxon>
        <taxon>Stephanodiscaceae</taxon>
        <taxon>Cyclostephanos</taxon>
    </lineage>
</organism>
<gene>
    <name evidence="7" type="ORF">ACHAXA_005412</name>
</gene>
<evidence type="ECO:0000256" key="3">
    <source>
        <dbReference type="ARBA" id="ARBA00022448"/>
    </source>
</evidence>
<proteinExistence type="inferred from homology"/>
<evidence type="ECO:0000313" key="7">
    <source>
        <dbReference type="EMBL" id="KAL3809205.1"/>
    </source>
</evidence>
<keyword evidence="4 5" id="KW-0249">Electron transport</keyword>
<name>A0ABD3RNR3_9STRA</name>
<keyword evidence="3 5" id="KW-0813">Transport</keyword>
<dbReference type="GO" id="GO:0046395">
    <property type="term" value="P:carboxylic acid catabolic process"/>
    <property type="evidence" value="ECO:0007669"/>
    <property type="project" value="UniProtKB-ARBA"/>
</dbReference>
<dbReference type="InterPro" id="IPR014730">
    <property type="entry name" value="ETF_a/b_N"/>
</dbReference>
<comment type="caution">
    <text evidence="7">The sequence shown here is derived from an EMBL/GenBank/DDBJ whole genome shotgun (WGS) entry which is preliminary data.</text>
</comment>
<dbReference type="EMBL" id="JALLPB020000428">
    <property type="protein sequence ID" value="KAL3809205.1"/>
    <property type="molecule type" value="Genomic_DNA"/>
</dbReference>
<evidence type="ECO:0000256" key="5">
    <source>
        <dbReference type="PIRNR" id="PIRNR000090"/>
    </source>
</evidence>
<dbReference type="PANTHER" id="PTHR21294">
    <property type="entry name" value="ELECTRON TRANSFER FLAVOPROTEIN BETA-SUBUNIT"/>
    <property type="match status" value="1"/>
</dbReference>
<dbReference type="CDD" id="cd01714">
    <property type="entry name" value="ETF_beta"/>
    <property type="match status" value="1"/>
</dbReference>
<dbReference type="PANTHER" id="PTHR21294:SF8">
    <property type="entry name" value="ELECTRON TRANSFER FLAVOPROTEIN SUBUNIT BETA"/>
    <property type="match status" value="1"/>
</dbReference>
<comment type="function">
    <text evidence="5">The electron transfer flavoprotein serves as a specific electron acceptor for several dehydrogenases, including five acyl-CoA dehydrogenases, glutaryl-CoA and sarcosine dehydrogenase. It transfers the electrons to the main mitochondrial respiratory chain via ETF-ubiquinone oxidoreductase (ETF dehydrogenase).</text>
</comment>
<comment type="subunit">
    <text evidence="5">Heterodimer of an alpha and a beta subunit.</text>
</comment>
<comment type="subcellular location">
    <subcellularLocation>
        <location evidence="1 5">Mitochondrion matrix</location>
    </subcellularLocation>
</comment>
<keyword evidence="5" id="KW-0496">Mitochondrion</keyword>
<dbReference type="PIRSF" id="PIRSF000090">
    <property type="entry name" value="Beta-ETF"/>
    <property type="match status" value="1"/>
</dbReference>
<dbReference type="Gene3D" id="3.40.50.620">
    <property type="entry name" value="HUPs"/>
    <property type="match status" value="1"/>
</dbReference>
<keyword evidence="8" id="KW-1185">Reference proteome</keyword>
<dbReference type="Pfam" id="PF01012">
    <property type="entry name" value="ETF"/>
    <property type="match status" value="1"/>
</dbReference>
<dbReference type="AlphaFoldDB" id="A0ABD3RNR3"/>
<protein>
    <recommendedName>
        <fullName evidence="5">Electron transfer flavoprotein subunit beta</fullName>
        <shortName evidence="5">Beta-ETF</shortName>
    </recommendedName>
</protein>
<evidence type="ECO:0000259" key="6">
    <source>
        <dbReference type="SMART" id="SM00893"/>
    </source>
</evidence>
<comment type="similarity">
    <text evidence="2 5">Belongs to the ETF beta-subunit/FixA family.</text>
</comment>
<dbReference type="InterPro" id="IPR033948">
    <property type="entry name" value="ETF_beta_N"/>
</dbReference>
<evidence type="ECO:0000256" key="1">
    <source>
        <dbReference type="ARBA" id="ARBA00004305"/>
    </source>
</evidence>
<dbReference type="Proteomes" id="UP001530377">
    <property type="component" value="Unassembled WGS sequence"/>
</dbReference>
<evidence type="ECO:0000256" key="2">
    <source>
        <dbReference type="ARBA" id="ARBA00007557"/>
    </source>
</evidence>
<dbReference type="InterPro" id="IPR014729">
    <property type="entry name" value="Rossmann-like_a/b/a_fold"/>
</dbReference>
<accession>A0ABD3RNR3</accession>
<reference evidence="7 8" key="1">
    <citation type="submission" date="2024-10" db="EMBL/GenBank/DDBJ databases">
        <title>Updated reference genomes for cyclostephanoid diatoms.</title>
        <authorList>
            <person name="Roberts W.R."/>
            <person name="Alverson A.J."/>
        </authorList>
    </citation>
    <scope>NUCLEOTIDE SEQUENCE [LARGE SCALE GENOMIC DNA]</scope>
    <source>
        <strain evidence="7 8">AJA228-03</strain>
    </source>
</reference>
<dbReference type="FunFam" id="3.40.50.620:FF:000011">
    <property type="entry name" value="Electron transfer flavoprotein subunit beta"/>
    <property type="match status" value="1"/>
</dbReference>